<feature type="compositionally biased region" description="Acidic residues" evidence="1">
    <location>
        <begin position="1"/>
        <end position="14"/>
    </location>
</feature>
<dbReference type="HOGENOM" id="CLU_1333787_0_0_1"/>
<feature type="region of interest" description="Disordered" evidence="1">
    <location>
        <begin position="1"/>
        <end position="33"/>
    </location>
</feature>
<accession>A0A0E0E012</accession>
<evidence type="ECO:0000256" key="1">
    <source>
        <dbReference type="SAM" id="MobiDB-lite"/>
    </source>
</evidence>
<proteinExistence type="predicted"/>
<name>A0A0E0E012_9ORYZ</name>
<keyword evidence="3" id="KW-1185">Reference proteome</keyword>
<dbReference type="Proteomes" id="UP000008021">
    <property type="component" value="Chromosome 6"/>
</dbReference>
<evidence type="ECO:0000313" key="3">
    <source>
        <dbReference type="Proteomes" id="UP000008021"/>
    </source>
</evidence>
<dbReference type="Gramene" id="OMERI06G11330.1">
    <property type="protein sequence ID" value="OMERI06G11330.1"/>
    <property type="gene ID" value="OMERI06G11330"/>
</dbReference>
<organism evidence="2">
    <name type="scientific">Oryza meridionalis</name>
    <dbReference type="NCBI Taxonomy" id="40149"/>
    <lineage>
        <taxon>Eukaryota</taxon>
        <taxon>Viridiplantae</taxon>
        <taxon>Streptophyta</taxon>
        <taxon>Embryophyta</taxon>
        <taxon>Tracheophyta</taxon>
        <taxon>Spermatophyta</taxon>
        <taxon>Magnoliopsida</taxon>
        <taxon>Liliopsida</taxon>
        <taxon>Poales</taxon>
        <taxon>Poaceae</taxon>
        <taxon>BOP clade</taxon>
        <taxon>Oryzoideae</taxon>
        <taxon>Oryzeae</taxon>
        <taxon>Oryzinae</taxon>
        <taxon>Oryza</taxon>
    </lineage>
</organism>
<reference evidence="2" key="1">
    <citation type="submission" date="2015-04" db="UniProtKB">
        <authorList>
            <consortium name="EnsemblPlants"/>
        </authorList>
    </citation>
    <scope>IDENTIFICATION</scope>
</reference>
<dbReference type="EnsemblPlants" id="OMERI06G11330.1">
    <property type="protein sequence ID" value="OMERI06G11330.1"/>
    <property type="gene ID" value="OMERI06G11330"/>
</dbReference>
<feature type="compositionally biased region" description="Basic residues" evidence="1">
    <location>
        <begin position="22"/>
        <end position="33"/>
    </location>
</feature>
<protein>
    <submittedName>
        <fullName evidence="2">Uncharacterized protein</fullName>
    </submittedName>
</protein>
<dbReference type="AlphaFoldDB" id="A0A0E0E012"/>
<sequence length="206" mass="21575">MDGDEVGQDVDIDTVEGGQGGRRGHGSRVRRGRATAVTSAQGGEVVLPPGHASTADGVDGADVGPSVDIGYRGRENTGSGGLGAWCRRETATLLGVWMRWRCERMWCAACIAAVHGLGFGGSVHGAAGTVQGGARPCASGAARLSTAPARLDILSNTWWACESGWEEEGGRAAGPAEVRRKESRLRLPEGESLRRKNRLGWNGLGW</sequence>
<evidence type="ECO:0000313" key="2">
    <source>
        <dbReference type="EnsemblPlants" id="OMERI06G11330.1"/>
    </source>
</evidence>
<reference evidence="2" key="2">
    <citation type="submission" date="2018-05" db="EMBL/GenBank/DDBJ databases">
        <title>OmerRS3 (Oryza meridionalis Reference Sequence Version 3).</title>
        <authorList>
            <person name="Zhang J."/>
            <person name="Kudrna D."/>
            <person name="Lee S."/>
            <person name="Talag J."/>
            <person name="Welchert J."/>
            <person name="Wing R.A."/>
        </authorList>
    </citation>
    <scope>NUCLEOTIDE SEQUENCE [LARGE SCALE GENOMIC DNA]</scope>
    <source>
        <strain evidence="2">cv. OR44</strain>
    </source>
</reference>